<accession>A0ABU4HNT9</accession>
<dbReference type="InterPro" id="IPR001633">
    <property type="entry name" value="EAL_dom"/>
</dbReference>
<dbReference type="SMART" id="SM00052">
    <property type="entry name" value="EAL"/>
    <property type="match status" value="1"/>
</dbReference>
<gene>
    <name evidence="2" type="ORF">R7226_11520</name>
</gene>
<dbReference type="SUPFAM" id="SSF141868">
    <property type="entry name" value="EAL domain-like"/>
    <property type="match status" value="1"/>
</dbReference>
<dbReference type="InterPro" id="IPR000644">
    <property type="entry name" value="CBS_dom"/>
</dbReference>
<dbReference type="Pfam" id="PF00563">
    <property type="entry name" value="EAL"/>
    <property type="match status" value="1"/>
</dbReference>
<reference evidence="3" key="1">
    <citation type="submission" date="2023-07" db="EMBL/GenBank/DDBJ databases">
        <title>Conexibacter stalactiti sp. nov., isolated from stalactites in a lava cave and emended description of the genus Conexibacter.</title>
        <authorList>
            <person name="Lee S.D."/>
        </authorList>
    </citation>
    <scope>NUCLEOTIDE SEQUENCE [LARGE SCALE GENOMIC DNA]</scope>
    <source>
        <strain evidence="3">KCTC 39840</strain>
    </source>
</reference>
<dbReference type="CDD" id="cd01948">
    <property type="entry name" value="EAL"/>
    <property type="match status" value="1"/>
</dbReference>
<evidence type="ECO:0000313" key="2">
    <source>
        <dbReference type="EMBL" id="MDW5594971.1"/>
    </source>
</evidence>
<comment type="caution">
    <text evidence="2">The sequence shown here is derived from an EMBL/GenBank/DDBJ whole genome shotgun (WGS) entry which is preliminary data.</text>
</comment>
<dbReference type="InterPro" id="IPR035919">
    <property type="entry name" value="EAL_sf"/>
</dbReference>
<dbReference type="PANTHER" id="PTHR33121:SF76">
    <property type="entry name" value="SIGNALING PROTEIN"/>
    <property type="match status" value="1"/>
</dbReference>
<organism evidence="2 3">
    <name type="scientific">Conexibacter stalactiti</name>
    <dbReference type="NCBI Taxonomy" id="1940611"/>
    <lineage>
        <taxon>Bacteria</taxon>
        <taxon>Bacillati</taxon>
        <taxon>Actinomycetota</taxon>
        <taxon>Thermoleophilia</taxon>
        <taxon>Solirubrobacterales</taxon>
        <taxon>Conexibacteraceae</taxon>
        <taxon>Conexibacter</taxon>
    </lineage>
</organism>
<dbReference type="Pfam" id="PF00571">
    <property type="entry name" value="CBS"/>
    <property type="match status" value="1"/>
</dbReference>
<keyword evidence="3" id="KW-1185">Reference proteome</keyword>
<dbReference type="EMBL" id="JAWSTH010000025">
    <property type="protein sequence ID" value="MDW5594971.1"/>
    <property type="molecule type" value="Genomic_DNA"/>
</dbReference>
<evidence type="ECO:0000259" key="1">
    <source>
        <dbReference type="PROSITE" id="PS50883"/>
    </source>
</evidence>
<proteinExistence type="predicted"/>
<dbReference type="PANTHER" id="PTHR33121">
    <property type="entry name" value="CYCLIC DI-GMP PHOSPHODIESTERASE PDEF"/>
    <property type="match status" value="1"/>
</dbReference>
<evidence type="ECO:0000313" key="3">
    <source>
        <dbReference type="Proteomes" id="UP001284601"/>
    </source>
</evidence>
<dbReference type="InterPro" id="IPR050706">
    <property type="entry name" value="Cyclic-di-GMP_PDE-like"/>
</dbReference>
<name>A0ABU4HNT9_9ACTN</name>
<dbReference type="RefSeq" id="WP_318597304.1">
    <property type="nucleotide sequence ID" value="NZ_JAWSTH010000025.1"/>
</dbReference>
<feature type="domain" description="EAL" evidence="1">
    <location>
        <begin position="15"/>
        <end position="257"/>
    </location>
</feature>
<dbReference type="Gene3D" id="3.20.20.450">
    <property type="entry name" value="EAL domain"/>
    <property type="match status" value="1"/>
</dbReference>
<dbReference type="PROSITE" id="PS50883">
    <property type="entry name" value="EAL"/>
    <property type="match status" value="1"/>
</dbReference>
<protein>
    <submittedName>
        <fullName evidence="2">EAL domain-containing protein</fullName>
    </submittedName>
</protein>
<dbReference type="Proteomes" id="UP001284601">
    <property type="component" value="Unassembled WGS sequence"/>
</dbReference>
<reference evidence="2 3" key="2">
    <citation type="submission" date="2023-10" db="EMBL/GenBank/DDBJ databases">
        <authorList>
            <person name="Han X.F."/>
        </authorList>
    </citation>
    <scope>NUCLEOTIDE SEQUENCE [LARGE SCALE GENOMIC DNA]</scope>
    <source>
        <strain evidence="2 3">KCTC 39840</strain>
    </source>
</reference>
<sequence length="393" mass="42388">MEAGTSGGGGLPDGKAGAELSVSHLIDRRGRCRLAYEPVADLARGVICGFEAMARFPEAMSRDRWREEALRRGLEPDLDVFVVDSVLAARESLPDDCFLSFNIDARTLVREPVQRALEEIGRLDRLVVELSSLASTVQEGDLADAVARLRQAGATVAVDDVGSGTATLRQIAIVRPEFVKLDAALVSGLHRDDAKRVIVDTIGHLASELDAWIVAQGVTQVEELDALIQLRAPLAQGPLIGVSTKTLTRIGFALSAYVRDRGATATAPSGIIALIERPPALERDSGREERAGVFADDPSLLHLPLVDARRRPVGMLERGVALRGEDPVEDVLVVSRAARIPELARRAMLRPPQTRFHPVVCCDVQGRYIGIVRVERLVAALALAREARPVATA</sequence>